<keyword evidence="1" id="KW-1133">Transmembrane helix</keyword>
<reference evidence="3" key="1">
    <citation type="journal article" date="2017" name="Genome Biol.">
        <title>Comparative genomics reveals high biological diversity and specific adaptations in the industrially and medically important fungal genus Aspergillus.</title>
        <authorList>
            <person name="de Vries R.P."/>
            <person name="Riley R."/>
            <person name="Wiebenga A."/>
            <person name="Aguilar-Osorio G."/>
            <person name="Amillis S."/>
            <person name="Uchima C.A."/>
            <person name="Anderluh G."/>
            <person name="Asadollahi M."/>
            <person name="Askin M."/>
            <person name="Barry K."/>
            <person name="Battaglia E."/>
            <person name="Bayram O."/>
            <person name="Benocci T."/>
            <person name="Braus-Stromeyer S.A."/>
            <person name="Caldana C."/>
            <person name="Canovas D."/>
            <person name="Cerqueira G.C."/>
            <person name="Chen F."/>
            <person name="Chen W."/>
            <person name="Choi C."/>
            <person name="Clum A."/>
            <person name="Dos Santos R.A."/>
            <person name="Damasio A.R."/>
            <person name="Diallinas G."/>
            <person name="Emri T."/>
            <person name="Fekete E."/>
            <person name="Flipphi M."/>
            <person name="Freyberg S."/>
            <person name="Gallo A."/>
            <person name="Gournas C."/>
            <person name="Habgood R."/>
            <person name="Hainaut M."/>
            <person name="Harispe M.L."/>
            <person name="Henrissat B."/>
            <person name="Hilden K.S."/>
            <person name="Hope R."/>
            <person name="Hossain A."/>
            <person name="Karabika E."/>
            <person name="Karaffa L."/>
            <person name="Karanyi Z."/>
            <person name="Krasevec N."/>
            <person name="Kuo A."/>
            <person name="Kusch H."/>
            <person name="LaButti K."/>
            <person name="Lagendijk E.L."/>
            <person name="Lapidus A."/>
            <person name="Levasseur A."/>
            <person name="Lindquist E."/>
            <person name="Lipzen A."/>
            <person name="Logrieco A.F."/>
            <person name="MacCabe A."/>
            <person name="Maekelae M.R."/>
            <person name="Malavazi I."/>
            <person name="Melin P."/>
            <person name="Meyer V."/>
            <person name="Mielnichuk N."/>
            <person name="Miskei M."/>
            <person name="Molnar A.P."/>
            <person name="Mule G."/>
            <person name="Ngan C.Y."/>
            <person name="Orejas M."/>
            <person name="Orosz E."/>
            <person name="Ouedraogo J.P."/>
            <person name="Overkamp K.M."/>
            <person name="Park H.-S."/>
            <person name="Perrone G."/>
            <person name="Piumi F."/>
            <person name="Punt P.J."/>
            <person name="Ram A.F."/>
            <person name="Ramon A."/>
            <person name="Rauscher S."/>
            <person name="Record E."/>
            <person name="Riano-Pachon D.M."/>
            <person name="Robert V."/>
            <person name="Roehrig J."/>
            <person name="Ruller R."/>
            <person name="Salamov A."/>
            <person name="Salih N.S."/>
            <person name="Samson R.A."/>
            <person name="Sandor E."/>
            <person name="Sanguinetti M."/>
            <person name="Schuetze T."/>
            <person name="Sepcic K."/>
            <person name="Shelest E."/>
            <person name="Sherlock G."/>
            <person name="Sophianopoulou V."/>
            <person name="Squina F.M."/>
            <person name="Sun H."/>
            <person name="Susca A."/>
            <person name="Todd R.B."/>
            <person name="Tsang A."/>
            <person name="Unkles S.E."/>
            <person name="van de Wiele N."/>
            <person name="van Rossen-Uffink D."/>
            <person name="Oliveira J.V."/>
            <person name="Vesth T.C."/>
            <person name="Visser J."/>
            <person name="Yu J.-H."/>
            <person name="Zhou M."/>
            <person name="Andersen M.R."/>
            <person name="Archer D.B."/>
            <person name="Baker S.E."/>
            <person name="Benoit I."/>
            <person name="Brakhage A.A."/>
            <person name="Braus G.H."/>
            <person name="Fischer R."/>
            <person name="Frisvad J.C."/>
            <person name="Goldman G.H."/>
            <person name="Houbraken J."/>
            <person name="Oakley B."/>
            <person name="Pocsi I."/>
            <person name="Scazzocchio C."/>
            <person name="Seiboth B."/>
            <person name="vanKuyk P.A."/>
            <person name="Wortman J."/>
            <person name="Dyer P.S."/>
            <person name="Grigoriev I.V."/>
        </authorList>
    </citation>
    <scope>NUCLEOTIDE SEQUENCE [LARGE SCALE GENOMIC DNA]</scope>
    <source>
        <strain evidence="3">DTO 134E9</strain>
    </source>
</reference>
<evidence type="ECO:0000313" key="3">
    <source>
        <dbReference type="Proteomes" id="UP000184383"/>
    </source>
</evidence>
<keyword evidence="3" id="KW-1185">Reference proteome</keyword>
<feature type="non-terminal residue" evidence="2">
    <location>
        <position position="1"/>
    </location>
</feature>
<evidence type="ECO:0000313" key="2">
    <source>
        <dbReference type="EMBL" id="OJJ41924.1"/>
    </source>
</evidence>
<dbReference type="GeneID" id="63745049"/>
<dbReference type="AlphaFoldDB" id="A0A1L9S482"/>
<accession>A0A1L9S482</accession>
<dbReference type="Proteomes" id="UP000184383">
    <property type="component" value="Unassembled WGS sequence"/>
</dbReference>
<organism evidence="2 3">
    <name type="scientific">Aspergillus wentii DTO 134E9</name>
    <dbReference type="NCBI Taxonomy" id="1073089"/>
    <lineage>
        <taxon>Eukaryota</taxon>
        <taxon>Fungi</taxon>
        <taxon>Dikarya</taxon>
        <taxon>Ascomycota</taxon>
        <taxon>Pezizomycotina</taxon>
        <taxon>Eurotiomycetes</taxon>
        <taxon>Eurotiomycetidae</taxon>
        <taxon>Eurotiales</taxon>
        <taxon>Aspergillaceae</taxon>
        <taxon>Aspergillus</taxon>
        <taxon>Aspergillus subgen. Cremei</taxon>
    </lineage>
</organism>
<feature type="non-terminal residue" evidence="2">
    <location>
        <position position="56"/>
    </location>
</feature>
<feature type="transmembrane region" description="Helical" evidence="1">
    <location>
        <begin position="7"/>
        <end position="28"/>
    </location>
</feature>
<name>A0A1L9S482_ASPWE</name>
<protein>
    <submittedName>
        <fullName evidence="2">Uncharacterized protein</fullName>
    </submittedName>
</protein>
<dbReference type="EMBL" id="KV878209">
    <property type="protein sequence ID" value="OJJ41924.1"/>
    <property type="molecule type" value="Genomic_DNA"/>
</dbReference>
<sequence length="56" mass="6149">SPCIIRLIFNLSIHFLYLSYVIISSTVIPPCQTSKRSLSSVPALLALSLLFVSTKP</sequence>
<gene>
    <name evidence="2" type="ORF">ASPWEDRAFT_126211</name>
</gene>
<dbReference type="VEuPathDB" id="FungiDB:ASPWEDRAFT_126211"/>
<proteinExistence type="predicted"/>
<dbReference type="RefSeq" id="XP_040695600.1">
    <property type="nucleotide sequence ID" value="XM_040829201.1"/>
</dbReference>
<keyword evidence="1" id="KW-0812">Transmembrane</keyword>
<keyword evidence="1" id="KW-0472">Membrane</keyword>
<evidence type="ECO:0000256" key="1">
    <source>
        <dbReference type="SAM" id="Phobius"/>
    </source>
</evidence>